<accession>A0A915JZG4</accession>
<protein>
    <submittedName>
        <fullName evidence="4">Peptide chain release factor domain-containing protein</fullName>
    </submittedName>
</protein>
<keyword evidence="1" id="KW-0488">Methylation</keyword>
<reference evidence="4" key="1">
    <citation type="submission" date="2022-11" db="UniProtKB">
        <authorList>
            <consortium name="WormBaseParasite"/>
        </authorList>
    </citation>
    <scope>IDENTIFICATION</scope>
</reference>
<dbReference type="AlphaFoldDB" id="A0A915JZG4"/>
<dbReference type="PANTHER" id="PTHR43804:SF7">
    <property type="entry name" value="LD18447P"/>
    <property type="match status" value="1"/>
</dbReference>
<name>A0A915JZG4_ROMCU</name>
<evidence type="ECO:0000259" key="2">
    <source>
        <dbReference type="SMART" id="SM00937"/>
    </source>
</evidence>
<dbReference type="Proteomes" id="UP000887565">
    <property type="component" value="Unplaced"/>
</dbReference>
<dbReference type="SUPFAM" id="SSF75620">
    <property type="entry name" value="Release factor"/>
    <property type="match status" value="1"/>
</dbReference>
<sequence>IILPEFKTKIHKSLVVIDKIIHLYTPSTKLLVLSCVKTSFSTGADDSRLCKLMKYLRSFYRTLLSAHRTERRFSCKPLLKEELTDEKFDSFCVRSRLDQLCLRRDNSSLTSSMLSILNLKRQRDECLSAINDLLNFDPSNQEMNDKEFYALAKLELDELREQKFALEYSILETYLLEEDQNDVDNRGGLILSAMTGAGGQESMLFAKELFTMYINYSRFRSWDCDVLEMGESDFGGYHFASAQITGIDAYKCLRFEAGIHRSLNLFEAFFV</sequence>
<dbReference type="InterPro" id="IPR005139">
    <property type="entry name" value="PCRF"/>
</dbReference>
<evidence type="ECO:0000256" key="1">
    <source>
        <dbReference type="ARBA" id="ARBA00022481"/>
    </source>
</evidence>
<dbReference type="PANTHER" id="PTHR43804">
    <property type="entry name" value="LD18447P"/>
    <property type="match status" value="1"/>
</dbReference>
<keyword evidence="3" id="KW-1185">Reference proteome</keyword>
<dbReference type="SMART" id="SM00937">
    <property type="entry name" value="PCRF"/>
    <property type="match status" value="1"/>
</dbReference>
<proteinExistence type="predicted"/>
<dbReference type="Pfam" id="PF03462">
    <property type="entry name" value="PCRF"/>
    <property type="match status" value="1"/>
</dbReference>
<dbReference type="InterPro" id="IPR050057">
    <property type="entry name" value="Prokaryotic/Mito_RF"/>
</dbReference>
<evidence type="ECO:0000313" key="4">
    <source>
        <dbReference type="WBParaSite" id="nRc.2.0.1.t31797-RA"/>
    </source>
</evidence>
<evidence type="ECO:0000313" key="3">
    <source>
        <dbReference type="Proteomes" id="UP000887565"/>
    </source>
</evidence>
<organism evidence="3 4">
    <name type="scientific">Romanomermis culicivorax</name>
    <name type="common">Nematode worm</name>
    <dbReference type="NCBI Taxonomy" id="13658"/>
    <lineage>
        <taxon>Eukaryota</taxon>
        <taxon>Metazoa</taxon>
        <taxon>Ecdysozoa</taxon>
        <taxon>Nematoda</taxon>
        <taxon>Enoplea</taxon>
        <taxon>Dorylaimia</taxon>
        <taxon>Mermithida</taxon>
        <taxon>Mermithoidea</taxon>
        <taxon>Mermithidae</taxon>
        <taxon>Romanomermis</taxon>
    </lineage>
</organism>
<dbReference type="InterPro" id="IPR045853">
    <property type="entry name" value="Pep_chain_release_fac_I_sf"/>
</dbReference>
<feature type="domain" description="Peptide chain release factor" evidence="2">
    <location>
        <begin position="142"/>
        <end position="256"/>
    </location>
</feature>
<dbReference type="GO" id="GO:0006415">
    <property type="term" value="P:translational termination"/>
    <property type="evidence" value="ECO:0007669"/>
    <property type="project" value="InterPro"/>
</dbReference>
<dbReference type="WBParaSite" id="nRc.2.0.1.t31797-RA">
    <property type="protein sequence ID" value="nRc.2.0.1.t31797-RA"/>
    <property type="gene ID" value="nRc.2.0.1.g31797"/>
</dbReference>
<dbReference type="Gene3D" id="3.30.70.1660">
    <property type="match status" value="1"/>
</dbReference>